<dbReference type="SMART" id="SM00860">
    <property type="entry name" value="SMI1_KNR4"/>
    <property type="match status" value="1"/>
</dbReference>
<dbReference type="EMBL" id="AXUP01000336">
    <property type="protein sequence ID" value="ESW37828.1"/>
    <property type="molecule type" value="Genomic_DNA"/>
</dbReference>
<feature type="domain" description="Knr4/Smi1-like" evidence="1">
    <location>
        <begin position="12"/>
        <end position="154"/>
    </location>
</feature>
<dbReference type="InterPro" id="IPR018958">
    <property type="entry name" value="Knr4/Smi1-like_dom"/>
</dbReference>
<sequence>MDDFELFDSGAPVSILDIDNLESEIGMQFPTDFRELYLSFNGGTPNREFWTGDENYEPIRIEDFKSIASAEIVDKDETKYIGGCFNLMVHRNVLPAHLVPFAVDEAGNFICLDKEGGSVIYFAVDVFQPDIDMRINHINAQKMLSSSFRVFIDSLVGEGEVDQ</sequence>
<evidence type="ECO:0000259" key="1">
    <source>
        <dbReference type="SMART" id="SM00860"/>
    </source>
</evidence>
<dbReference type="SUPFAM" id="SSF160631">
    <property type="entry name" value="SMI1/KNR4-like"/>
    <property type="match status" value="1"/>
</dbReference>
<evidence type="ECO:0000313" key="3">
    <source>
        <dbReference type="Proteomes" id="UP000018511"/>
    </source>
</evidence>
<name>V7D830_9PSED</name>
<proteinExistence type="predicted"/>
<accession>V7D830</accession>
<dbReference type="RefSeq" id="WP_023662514.1">
    <property type="nucleotide sequence ID" value="NZ_AXUP01000336.1"/>
</dbReference>
<dbReference type="Gene3D" id="3.40.1580.10">
    <property type="entry name" value="SMI1/KNR4-like"/>
    <property type="match status" value="1"/>
</dbReference>
<reference evidence="2 3" key="1">
    <citation type="submission" date="2013-10" db="EMBL/GenBank/DDBJ databases">
        <title>Whole Genome Shotgun Sequence of Pseudomonas taiwanensis SJ9.</title>
        <authorList>
            <person name="Hong S.-J."/>
            <person name="Shin J.-H."/>
        </authorList>
    </citation>
    <scope>NUCLEOTIDE SEQUENCE [LARGE SCALE GENOMIC DNA]</scope>
    <source>
        <strain evidence="2 3">SJ9</strain>
    </source>
</reference>
<organism evidence="2 3">
    <name type="scientific">Pseudomonas taiwanensis SJ9</name>
    <dbReference type="NCBI Taxonomy" id="1388762"/>
    <lineage>
        <taxon>Bacteria</taxon>
        <taxon>Pseudomonadati</taxon>
        <taxon>Pseudomonadota</taxon>
        <taxon>Gammaproteobacteria</taxon>
        <taxon>Pseudomonadales</taxon>
        <taxon>Pseudomonadaceae</taxon>
        <taxon>Pseudomonas</taxon>
    </lineage>
</organism>
<dbReference type="Proteomes" id="UP000018511">
    <property type="component" value="Unassembled WGS sequence"/>
</dbReference>
<dbReference type="InterPro" id="IPR037883">
    <property type="entry name" value="Knr4/Smi1-like_sf"/>
</dbReference>
<dbReference type="AlphaFoldDB" id="V7D830"/>
<evidence type="ECO:0000313" key="2">
    <source>
        <dbReference type="EMBL" id="ESW37828.1"/>
    </source>
</evidence>
<comment type="caution">
    <text evidence="2">The sequence shown here is derived from an EMBL/GenBank/DDBJ whole genome shotgun (WGS) entry which is preliminary data.</text>
</comment>
<gene>
    <name evidence="2" type="ORF">O164_21530</name>
</gene>
<protein>
    <submittedName>
        <fullName evidence="2">Glucan biosynthesis protein</fullName>
    </submittedName>
</protein>
<dbReference type="Pfam" id="PF09346">
    <property type="entry name" value="SMI1_KNR4"/>
    <property type="match status" value="1"/>
</dbReference>